<evidence type="ECO:0000313" key="6">
    <source>
        <dbReference type="Proteomes" id="UP000254554"/>
    </source>
</evidence>
<protein>
    <submittedName>
        <fullName evidence="5">Propionyl-CoA:succinate CoA transferase</fullName>
        <ecNumber evidence="5">2.8.3.-</ecNumber>
    </submittedName>
</protein>
<feature type="domain" description="Acetyl-CoA hydrolase/transferase C-terminal" evidence="4">
    <location>
        <begin position="281"/>
        <end position="431"/>
    </location>
</feature>
<keyword evidence="2 5" id="KW-0808">Transferase</keyword>
<dbReference type="GeneID" id="93293149"/>
<evidence type="ECO:0000256" key="1">
    <source>
        <dbReference type="ARBA" id="ARBA00009632"/>
    </source>
</evidence>
<keyword evidence="6" id="KW-1185">Reference proteome</keyword>
<dbReference type="InterPro" id="IPR037171">
    <property type="entry name" value="NagB/RpiA_transferase-like"/>
</dbReference>
<reference evidence="5 6" key="1">
    <citation type="submission" date="2018-06" db="EMBL/GenBank/DDBJ databases">
        <authorList>
            <consortium name="Pathogen Informatics"/>
            <person name="Doyle S."/>
        </authorList>
    </citation>
    <scope>NUCLEOTIDE SEQUENCE [LARGE SCALE GENOMIC DNA]</scope>
    <source>
        <strain evidence="5 6">NCTC11370</strain>
    </source>
</reference>
<dbReference type="OrthoDB" id="9801795at2"/>
<dbReference type="InterPro" id="IPR046433">
    <property type="entry name" value="ActCoA_hydro"/>
</dbReference>
<evidence type="ECO:0000313" key="5">
    <source>
        <dbReference type="EMBL" id="STO22294.1"/>
    </source>
</evidence>
<dbReference type="EC" id="2.8.3.-" evidence="5"/>
<dbReference type="GO" id="GO:0008775">
    <property type="term" value="F:acetate CoA-transferase activity"/>
    <property type="evidence" value="ECO:0007669"/>
    <property type="project" value="InterPro"/>
</dbReference>
<dbReference type="Pfam" id="PF02550">
    <property type="entry name" value="AcetylCoA_hydro"/>
    <property type="match status" value="1"/>
</dbReference>
<dbReference type="GO" id="GO:0006083">
    <property type="term" value="P:acetate metabolic process"/>
    <property type="evidence" value="ECO:0007669"/>
    <property type="project" value="InterPro"/>
</dbReference>
<dbReference type="PANTHER" id="PTHR21432:SF20">
    <property type="entry name" value="ACETYL-COA HYDROLASE"/>
    <property type="match status" value="1"/>
</dbReference>
<dbReference type="InterPro" id="IPR026888">
    <property type="entry name" value="AcetylCoA_hyd_C"/>
</dbReference>
<dbReference type="InterPro" id="IPR038460">
    <property type="entry name" value="AcetylCoA_hyd_C_sf"/>
</dbReference>
<dbReference type="Pfam" id="PF13336">
    <property type="entry name" value="AcetylCoA_hyd_C"/>
    <property type="match status" value="1"/>
</dbReference>
<accession>A0A377GC49</accession>
<proteinExistence type="inferred from homology"/>
<sequence>MNFDKQYQQKLCSAEQAVTLIPATAVISMGMRVATPPALCHALAARAQAGELQELKVYYLRCGDVALNTIFQESLLHIIRPYSSMLSKGEVELAERGYAQGKKYINFVPISFSRYPSTIKAVTKLDAFITTVSPMDKFGFFNLGTNGDYAIELSRYADKLIVEVNENMPRTAGSTLIHISEVDAIVENTSKLIEEPSKPPSEVDRQIGHHITPLIPDGATIQMGIGSVPNAVCEQLINHRNLGIHTEVITSGMIELIKKGVVTNTNKTLLPYVNVFTFAIGDKNLYEFINDNPSMMCLPVSYVNEPNVIEQNKLMTSVNSFIEIDFSGQVNAEFIGHQFSGAGGQLDFIRGVPYSEGGKTIIASTSTAKNGTLSRIVPRLSSIATDTRLDIDYVVTEYGVAQLRGRSTTERTRQLIKIAHPSFREQLEQQAKQQGFI</sequence>
<dbReference type="PANTHER" id="PTHR21432">
    <property type="entry name" value="ACETYL-COA HYDROLASE-RELATED"/>
    <property type="match status" value="1"/>
</dbReference>
<dbReference type="Gene3D" id="3.40.1080.20">
    <property type="entry name" value="Acetyl-CoA hydrolase/transferase C-terminal domain"/>
    <property type="match status" value="1"/>
</dbReference>
<dbReference type="EMBL" id="UGGT01000001">
    <property type="protein sequence ID" value="STO22294.1"/>
    <property type="molecule type" value="Genomic_DNA"/>
</dbReference>
<dbReference type="RefSeq" id="WP_019350108.1">
    <property type="nucleotide sequence ID" value="NZ_UGGT01000001.1"/>
</dbReference>
<dbReference type="AlphaFoldDB" id="A0A377GC49"/>
<dbReference type="Proteomes" id="UP000254554">
    <property type="component" value="Unassembled WGS sequence"/>
</dbReference>
<comment type="similarity">
    <text evidence="1">Belongs to the acetyl-CoA hydrolase/transferase family.</text>
</comment>
<dbReference type="SUPFAM" id="SSF100950">
    <property type="entry name" value="NagB/RpiA/CoA transferase-like"/>
    <property type="match status" value="2"/>
</dbReference>
<dbReference type="Gene3D" id="3.40.1080.10">
    <property type="entry name" value="Glutaconate Coenzyme A-transferase"/>
    <property type="match status" value="1"/>
</dbReference>
<evidence type="ECO:0000259" key="4">
    <source>
        <dbReference type="Pfam" id="PF13336"/>
    </source>
</evidence>
<feature type="domain" description="Acetyl-CoA hydrolase/transferase N-terminal" evidence="3">
    <location>
        <begin position="5"/>
        <end position="191"/>
    </location>
</feature>
<dbReference type="Gene3D" id="3.30.750.70">
    <property type="entry name" value="4-hydroxybutyrate coenzyme like domains"/>
    <property type="match status" value="1"/>
</dbReference>
<gene>
    <name evidence="5" type="primary">scpC</name>
    <name evidence="5" type="ORF">NCTC11370_02381</name>
</gene>
<dbReference type="InterPro" id="IPR003702">
    <property type="entry name" value="ActCoA_hydro_N"/>
</dbReference>
<evidence type="ECO:0000256" key="2">
    <source>
        <dbReference type="ARBA" id="ARBA00022679"/>
    </source>
</evidence>
<organism evidence="5 6">
    <name type="scientific">Fluoribacter dumoffii</name>
    <dbReference type="NCBI Taxonomy" id="463"/>
    <lineage>
        <taxon>Bacteria</taxon>
        <taxon>Pseudomonadati</taxon>
        <taxon>Pseudomonadota</taxon>
        <taxon>Gammaproteobacteria</taxon>
        <taxon>Legionellales</taxon>
        <taxon>Legionellaceae</taxon>
        <taxon>Fluoribacter</taxon>
    </lineage>
</organism>
<evidence type="ECO:0000259" key="3">
    <source>
        <dbReference type="Pfam" id="PF02550"/>
    </source>
</evidence>
<name>A0A377GC49_9GAMM</name>
<dbReference type="STRING" id="1094715.GCA_000236165_02225"/>